<accession>X6NPZ3</accession>
<evidence type="ECO:0000313" key="2">
    <source>
        <dbReference type="EMBL" id="ETO27412.1"/>
    </source>
</evidence>
<protein>
    <submittedName>
        <fullName evidence="2">Uncharacterized protein</fullName>
    </submittedName>
</protein>
<gene>
    <name evidence="2" type="ORF">RFI_09720</name>
</gene>
<feature type="transmembrane region" description="Helical" evidence="1">
    <location>
        <begin position="291"/>
        <end position="309"/>
    </location>
</feature>
<dbReference type="Proteomes" id="UP000023152">
    <property type="component" value="Unassembled WGS sequence"/>
</dbReference>
<keyword evidence="3" id="KW-1185">Reference proteome</keyword>
<feature type="transmembrane region" description="Helical" evidence="1">
    <location>
        <begin position="255"/>
        <end position="279"/>
    </location>
</feature>
<dbReference type="AlphaFoldDB" id="X6NPZ3"/>
<feature type="transmembrane region" description="Helical" evidence="1">
    <location>
        <begin position="59"/>
        <end position="78"/>
    </location>
</feature>
<keyword evidence="1" id="KW-0812">Transmembrane</keyword>
<reference evidence="2 3" key="1">
    <citation type="journal article" date="2013" name="Curr. Biol.">
        <title>The Genome of the Foraminiferan Reticulomyxa filosa.</title>
        <authorList>
            <person name="Glockner G."/>
            <person name="Hulsmann N."/>
            <person name="Schleicher M."/>
            <person name="Noegel A.A."/>
            <person name="Eichinger L."/>
            <person name="Gallinger C."/>
            <person name="Pawlowski J."/>
            <person name="Sierra R."/>
            <person name="Euteneuer U."/>
            <person name="Pillet L."/>
            <person name="Moustafa A."/>
            <person name="Platzer M."/>
            <person name="Groth M."/>
            <person name="Szafranski K."/>
            <person name="Schliwa M."/>
        </authorList>
    </citation>
    <scope>NUCLEOTIDE SEQUENCE [LARGE SCALE GENOMIC DNA]</scope>
</reference>
<feature type="transmembrane region" description="Helical" evidence="1">
    <location>
        <begin position="329"/>
        <end position="347"/>
    </location>
</feature>
<keyword evidence="1" id="KW-0472">Membrane</keyword>
<sequence>MSWACNVATSTRWESTLSIPDLHTETICRSLTQVFWESVEPNEIHCCPPHVLKKGGGSFSVLFLVLFLKILEIAKYNLNMVFWTQHDWKKNKKTDVGIPRDLDSCIGIGVLVLYYHTGKIINFKQQNYNTFFVLQQSFFFFLLCAFAKNYKKQQRKCQQNVVLFLKNVNKKKNNGSCGKTIVGIQVDRIAFLVTFFSCAILFIIHTYVTLKFIKKQRVESRNHIPSLSARARWVMICRHCNWRVIPKTFYRWACYFLACQSLLLYLLMNLAELVNYWFINDVSVSCYHLKLTALYLYHIAKLSNYMVFLLRLRNIFDEANLWSLSYVKYGMTGFCIFLGCLFPGLFFDPLVYKGKMTDVEGIRYCVARR</sequence>
<feature type="transmembrane region" description="Helical" evidence="1">
    <location>
        <begin position="98"/>
        <end position="116"/>
    </location>
</feature>
<dbReference type="EMBL" id="ASPP01007274">
    <property type="protein sequence ID" value="ETO27412.1"/>
    <property type="molecule type" value="Genomic_DNA"/>
</dbReference>
<evidence type="ECO:0000313" key="3">
    <source>
        <dbReference type="Proteomes" id="UP000023152"/>
    </source>
</evidence>
<keyword evidence="1" id="KW-1133">Transmembrane helix</keyword>
<comment type="caution">
    <text evidence="2">The sequence shown here is derived from an EMBL/GenBank/DDBJ whole genome shotgun (WGS) entry which is preliminary data.</text>
</comment>
<proteinExistence type="predicted"/>
<feature type="transmembrane region" description="Helical" evidence="1">
    <location>
        <begin position="189"/>
        <end position="208"/>
    </location>
</feature>
<evidence type="ECO:0000256" key="1">
    <source>
        <dbReference type="SAM" id="Phobius"/>
    </source>
</evidence>
<feature type="transmembrane region" description="Helical" evidence="1">
    <location>
        <begin position="128"/>
        <end position="147"/>
    </location>
</feature>
<organism evidence="2 3">
    <name type="scientific">Reticulomyxa filosa</name>
    <dbReference type="NCBI Taxonomy" id="46433"/>
    <lineage>
        <taxon>Eukaryota</taxon>
        <taxon>Sar</taxon>
        <taxon>Rhizaria</taxon>
        <taxon>Retaria</taxon>
        <taxon>Foraminifera</taxon>
        <taxon>Monothalamids</taxon>
        <taxon>Reticulomyxidae</taxon>
        <taxon>Reticulomyxa</taxon>
    </lineage>
</organism>
<name>X6NPZ3_RETFI</name>